<feature type="compositionally biased region" description="Pro residues" evidence="1">
    <location>
        <begin position="164"/>
        <end position="185"/>
    </location>
</feature>
<gene>
    <name evidence="2" type="ORF">AAF712_009880</name>
</gene>
<reference evidence="2 3" key="1">
    <citation type="submission" date="2024-05" db="EMBL/GenBank/DDBJ databases">
        <title>A draft genome resource for the thread blight pathogen Marasmius tenuissimus strain MS-2.</title>
        <authorList>
            <person name="Yulfo-Soto G.E."/>
            <person name="Baruah I.K."/>
            <person name="Amoako-Attah I."/>
            <person name="Bukari Y."/>
            <person name="Meinhardt L.W."/>
            <person name="Bailey B.A."/>
            <person name="Cohen S.P."/>
        </authorList>
    </citation>
    <scope>NUCLEOTIDE SEQUENCE [LARGE SCALE GENOMIC DNA]</scope>
    <source>
        <strain evidence="2 3">MS-2</strain>
    </source>
</reference>
<sequence>MTNPGSYAPFATKTPCPHCKKLYTRVGNHTWRCPAKLQGVQASKRAVAIREKKRHIPPNDPESPPIGTQEEGQPLPLDLPVTSEAPGPEDSLDLDVPVLLEEPGPSMNARVQLDLGAPEAQESRGGDDIPLSQSGRPLRQTKLPGRFDDFVMLGDEPLQRRRSPSPPPVPSPSRSPSRSPSPPAPAFISLPNNAGLFRIHRHYQPLNDVALAVNPEESPARSPDRVFGRISSDQQEGTISAVDEFPAWHPHPNPTVAQLMKWHHVDGHSKSKGALDRLVHNVILQPDFDIRHLQGFSAQRETDRIYNHNVSSSKPTSQLPFEHYDGWIKGEVEVKMPRARNRVDEEDAPTICVDNVWYRKPYDVIKTEMNEPYTADFHLKPYKLFWQHPKEPSKPIQRVYGESYTSDMMLGLETEIMKKLHPRPEGSPEVGIIGIILYSDSTQLANFGEASLWPAYLTFGNWSKYSRLKPSSLAMNHIIYFPSLPKTVQEHYHWHFDKMASDAELRFCKVELFHAVWHLLISDERFVKAYTDGDLQECADGIRRLLFYRFLFYTADYVEKVLLACIKYLSTHPCPLCLTTKDKVHLLGTKLDMKRHSTSPRTDNDEVRTDIKKARAAIFDNGYSINNEDHVQVHLEGTSILAVQSAFSKVFQPHGLNHYEMFVPDSFHDLTGRISDLLKHNIRILAAKKKRHIEYLDARYRQVPPFGNGTIRRFKSKVSNFSKFAGRDYQDALECALPCWEGLFPDDLDSLIQDLLFTFATYERYCNLRQHTDSTIGSMKTTTTQLGDLFRQYKRAISPISTVETEHELQTRLKRDPKGDREARKKTFSLVNYKTHALGHAADAIVMYGTTDGTSTQAGEREHKRVKEKYQVTNKNKPEGQIAALITVQHKTARAASRRAKLEPIPPPDPSLHHQLPQNQNNPMEFHLLLNPKNPYDAPLKGFKSKLQRHLIARICDMDPDLVSDSELYQLSFVGGRFYRHQRFRLYYTSYDCRRKKESIGFRRRPHIMMLTGDPSDPHPYLYARVIGIYHANVLYLGEDPTYRRTRRMEFLFVRWLQFDESHQWGWKAKRLPRVHFLNAEDPEAFGFVDPAQVIRASHMIPAFEWNTTSELLPSNSIVRVYEEYHENKYDKEDEDWRYYYVNIFPDTDMFMRYRGGGIGHVEFHEFLRRLEEEATENDIPLPEYDDYGDVARVDEVEDDMDEDEEDDDGEEETFEEMFNRAMAGWDEDSDEDDGDNDRDSNGEDSGSDNE</sequence>
<keyword evidence="3" id="KW-1185">Reference proteome</keyword>
<evidence type="ECO:0000256" key="1">
    <source>
        <dbReference type="SAM" id="MobiDB-lite"/>
    </source>
</evidence>
<feature type="region of interest" description="Disordered" evidence="1">
    <location>
        <begin position="118"/>
        <end position="187"/>
    </location>
</feature>
<protein>
    <submittedName>
        <fullName evidence="2">Uncharacterized protein</fullName>
    </submittedName>
</protein>
<dbReference type="Proteomes" id="UP001437256">
    <property type="component" value="Unassembled WGS sequence"/>
</dbReference>
<proteinExistence type="predicted"/>
<dbReference type="Pfam" id="PF18759">
    <property type="entry name" value="Plavaka"/>
    <property type="match status" value="1"/>
</dbReference>
<evidence type="ECO:0000313" key="3">
    <source>
        <dbReference type="Proteomes" id="UP001437256"/>
    </source>
</evidence>
<evidence type="ECO:0000313" key="2">
    <source>
        <dbReference type="EMBL" id="KAL0063182.1"/>
    </source>
</evidence>
<comment type="caution">
    <text evidence="2">The sequence shown here is derived from an EMBL/GenBank/DDBJ whole genome shotgun (WGS) entry which is preliminary data.</text>
</comment>
<feature type="region of interest" description="Disordered" evidence="1">
    <location>
        <begin position="1178"/>
        <end position="1251"/>
    </location>
</feature>
<organism evidence="2 3">
    <name type="scientific">Marasmius tenuissimus</name>
    <dbReference type="NCBI Taxonomy" id="585030"/>
    <lineage>
        <taxon>Eukaryota</taxon>
        <taxon>Fungi</taxon>
        <taxon>Dikarya</taxon>
        <taxon>Basidiomycota</taxon>
        <taxon>Agaricomycotina</taxon>
        <taxon>Agaricomycetes</taxon>
        <taxon>Agaricomycetidae</taxon>
        <taxon>Agaricales</taxon>
        <taxon>Marasmiineae</taxon>
        <taxon>Marasmiaceae</taxon>
        <taxon>Marasmius</taxon>
    </lineage>
</organism>
<feature type="compositionally biased region" description="Acidic residues" evidence="1">
    <location>
        <begin position="1196"/>
        <end position="1216"/>
    </location>
</feature>
<dbReference type="EMBL" id="JBBXMP010000086">
    <property type="protein sequence ID" value="KAL0063182.1"/>
    <property type="molecule type" value="Genomic_DNA"/>
</dbReference>
<feature type="compositionally biased region" description="Acidic residues" evidence="1">
    <location>
        <begin position="1226"/>
        <end position="1237"/>
    </location>
</feature>
<accession>A0ABR2ZNF5</accession>
<feature type="region of interest" description="Disordered" evidence="1">
    <location>
        <begin position="50"/>
        <end position="93"/>
    </location>
</feature>
<name>A0ABR2ZNF5_9AGAR</name>
<dbReference type="InterPro" id="IPR041078">
    <property type="entry name" value="Plavaka"/>
</dbReference>